<evidence type="ECO:0000313" key="7">
    <source>
        <dbReference type="Proteomes" id="UP000428803"/>
    </source>
</evidence>
<dbReference type="InterPro" id="IPR006115">
    <property type="entry name" value="6PGDH_NADP-bd"/>
</dbReference>
<dbReference type="UniPathway" id="UPA00115"/>
<dbReference type="KEGG" id="slaa:EUU25_06210"/>
<dbReference type="InterPro" id="IPR013328">
    <property type="entry name" value="6PGD_dom2"/>
</dbReference>
<evidence type="ECO:0000256" key="3">
    <source>
        <dbReference type="ARBA" id="ARBA00023002"/>
    </source>
</evidence>
<evidence type="ECO:0000256" key="4">
    <source>
        <dbReference type="ARBA" id="ARBA00023064"/>
    </source>
</evidence>
<comment type="pathway">
    <text evidence="1">Carbohydrate degradation; pentose phosphate pathway.</text>
</comment>
<dbReference type="SUPFAM" id="SSF48179">
    <property type="entry name" value="6-phosphogluconate dehydrogenase C-terminal domain-like"/>
    <property type="match status" value="1"/>
</dbReference>
<dbReference type="EMBL" id="CP035733">
    <property type="protein sequence ID" value="QGY80244.1"/>
    <property type="molecule type" value="Genomic_DNA"/>
</dbReference>
<dbReference type="PANTHER" id="PTHR11811">
    <property type="entry name" value="6-PHOSPHOGLUCONATE DEHYDROGENASE"/>
    <property type="match status" value="1"/>
</dbReference>
<dbReference type="GO" id="GO:0019521">
    <property type="term" value="P:D-gluconate metabolic process"/>
    <property type="evidence" value="ECO:0007669"/>
    <property type="project" value="UniProtKB-KW"/>
</dbReference>
<dbReference type="RefSeq" id="WP_158899273.1">
    <property type="nucleotide sequence ID" value="NZ_CP035733.1"/>
</dbReference>
<dbReference type="GO" id="GO:0004616">
    <property type="term" value="F:phosphogluconate dehydrogenase (decarboxylating) activity"/>
    <property type="evidence" value="ECO:0007669"/>
    <property type="project" value="InterPro"/>
</dbReference>
<name>A0A6I6L6G9_9SPHN</name>
<dbReference type="NCBIfam" id="NF007161">
    <property type="entry name" value="PRK09599.1"/>
    <property type="match status" value="1"/>
</dbReference>
<dbReference type="OrthoDB" id="9804542at2"/>
<dbReference type="InterPro" id="IPR004849">
    <property type="entry name" value="6DGDH_YqeC"/>
</dbReference>
<dbReference type="Pfam" id="PF03446">
    <property type="entry name" value="NAD_binding_2"/>
    <property type="match status" value="1"/>
</dbReference>
<comment type="similarity">
    <text evidence="2">Belongs to the 6-phosphogluconate dehydrogenase family.</text>
</comment>
<dbReference type="InterPro" id="IPR036291">
    <property type="entry name" value="NAD(P)-bd_dom_sf"/>
</dbReference>
<dbReference type="GO" id="GO:0006098">
    <property type="term" value="P:pentose-phosphate shunt"/>
    <property type="evidence" value="ECO:0007669"/>
    <property type="project" value="UniProtKB-UniPathway"/>
</dbReference>
<proteinExistence type="inferred from homology"/>
<dbReference type="AlphaFoldDB" id="A0A6I6L6G9"/>
<evidence type="ECO:0000256" key="2">
    <source>
        <dbReference type="ARBA" id="ARBA00008419"/>
    </source>
</evidence>
<dbReference type="Proteomes" id="UP000428803">
    <property type="component" value="Chromosome"/>
</dbReference>
<organism evidence="6 7">
    <name type="scientific">Sphingorhabdus lacus</name>
    <dbReference type="NCBI Taxonomy" id="392610"/>
    <lineage>
        <taxon>Bacteria</taxon>
        <taxon>Pseudomonadati</taxon>
        <taxon>Pseudomonadota</taxon>
        <taxon>Alphaproteobacteria</taxon>
        <taxon>Sphingomonadales</taxon>
        <taxon>Sphingomonadaceae</taxon>
        <taxon>Sphingorhabdus</taxon>
    </lineage>
</organism>
<feature type="domain" description="6-phosphogluconate dehydrogenase C-terminal" evidence="5">
    <location>
        <begin position="186"/>
        <end position="323"/>
    </location>
</feature>
<keyword evidence="7" id="KW-1185">Reference proteome</keyword>
<reference evidence="7" key="1">
    <citation type="submission" date="2019-01" db="EMBL/GenBank/DDBJ databases">
        <title>Sphingorhabdus lacus sp.nov., isolated from an oligotrophic freshwater lake.</title>
        <authorList>
            <person name="Park M."/>
        </authorList>
    </citation>
    <scope>NUCLEOTIDE SEQUENCE [LARGE SCALE GENOMIC DNA]</scope>
    <source>
        <strain evidence="7">IMCC1753</strain>
    </source>
</reference>
<protein>
    <submittedName>
        <fullName evidence="6">Decarboxylating 6-phosphogluconate dehydrogenase</fullName>
    </submittedName>
</protein>
<evidence type="ECO:0000313" key="6">
    <source>
        <dbReference type="EMBL" id="QGY80244.1"/>
    </source>
</evidence>
<dbReference type="Pfam" id="PF00393">
    <property type="entry name" value="6PGD"/>
    <property type="match status" value="1"/>
</dbReference>
<dbReference type="Gene3D" id="3.40.50.720">
    <property type="entry name" value="NAD(P)-binding Rossmann-like Domain"/>
    <property type="match status" value="1"/>
</dbReference>
<dbReference type="InterPro" id="IPR008927">
    <property type="entry name" value="6-PGluconate_DH-like_C_sf"/>
</dbReference>
<evidence type="ECO:0000256" key="1">
    <source>
        <dbReference type="ARBA" id="ARBA00004959"/>
    </source>
</evidence>
<dbReference type="SUPFAM" id="SSF51735">
    <property type="entry name" value="NAD(P)-binding Rossmann-fold domains"/>
    <property type="match status" value="1"/>
</dbReference>
<dbReference type="Gene3D" id="1.10.1040.10">
    <property type="entry name" value="N-(1-d-carboxylethyl)-l-norvaline Dehydrogenase, domain 2"/>
    <property type="match status" value="1"/>
</dbReference>
<dbReference type="InterPro" id="IPR006183">
    <property type="entry name" value="Pgluconate_DH"/>
</dbReference>
<gene>
    <name evidence="6" type="primary">gnd</name>
    <name evidence="6" type="ORF">EUU25_06210</name>
</gene>
<keyword evidence="3" id="KW-0560">Oxidoreductase</keyword>
<dbReference type="GO" id="GO:0050661">
    <property type="term" value="F:NADP binding"/>
    <property type="evidence" value="ECO:0007669"/>
    <property type="project" value="InterPro"/>
</dbReference>
<accession>A0A6I6L6G9</accession>
<dbReference type="SMART" id="SM01350">
    <property type="entry name" value="6PGD"/>
    <property type="match status" value="1"/>
</dbReference>
<sequence length="328" mass="35231">MASFGIYGLGRMGQAIALRLLRNGHRIHVFNRSPEPIASLVQAGAQGATSLAHLVSQLEAPRCIWLMLPAGEPTDEALVALSELLSPGDVLIDGGNSYWKDAARRAAMLERRGIAFLDVGTSGGVHGLERGFCLMVGGPAEAADLVDPIFASLAPAELAANGKEPHHREPHGKRPGFVRTGPCGSGHFVKMVHNGIEYGMMQSIAEGFEFLAAAAAPPRLANEKFELKLDEIAEAWRRSSVISSWLVDLAAEALLNDPQLSAFSGRIDDSGEGRWMLNEAIDNRMPTPSLAAALFARFESRTDTRFGNQLLSAMRMGFGGHKEPPSQN</sequence>
<dbReference type="InterPro" id="IPR006114">
    <property type="entry name" value="6PGDH_C"/>
</dbReference>
<dbReference type="NCBIfam" id="TIGR00872">
    <property type="entry name" value="gnd_rel"/>
    <property type="match status" value="1"/>
</dbReference>
<evidence type="ECO:0000259" key="5">
    <source>
        <dbReference type="SMART" id="SM01350"/>
    </source>
</evidence>
<keyword evidence="4" id="KW-0311">Gluconate utilization</keyword>
<dbReference type="PRINTS" id="PR00076">
    <property type="entry name" value="6PGDHDRGNASE"/>
</dbReference>